<feature type="compositionally biased region" description="Basic and acidic residues" evidence="6">
    <location>
        <begin position="1"/>
        <end position="13"/>
    </location>
</feature>
<name>A0A521FBW6_SACCC</name>
<dbReference type="RefSeq" id="WP_142534826.1">
    <property type="nucleotide sequence ID" value="NZ_FXTB01000018.1"/>
</dbReference>
<comment type="subcellular location">
    <subcellularLocation>
        <location evidence="3">Cytoplasm</location>
    </subcellularLocation>
</comment>
<dbReference type="GO" id="GO:0005737">
    <property type="term" value="C:cytoplasm"/>
    <property type="evidence" value="ECO:0007669"/>
    <property type="project" value="UniProtKB-SubCell"/>
</dbReference>
<evidence type="ECO:0000256" key="5">
    <source>
        <dbReference type="SAM" id="Coils"/>
    </source>
</evidence>
<evidence type="ECO:0000313" key="8">
    <source>
        <dbReference type="Proteomes" id="UP000319040"/>
    </source>
</evidence>
<evidence type="ECO:0000256" key="6">
    <source>
        <dbReference type="SAM" id="MobiDB-lite"/>
    </source>
</evidence>
<dbReference type="PRINTS" id="PR00773">
    <property type="entry name" value="GRPEPROTEIN"/>
</dbReference>
<dbReference type="AlphaFoldDB" id="A0A521FBW6"/>
<keyword evidence="8" id="KW-1185">Reference proteome</keyword>
<dbReference type="SUPFAM" id="SSF58014">
    <property type="entry name" value="Coiled-coil domain of nucleotide exchange factor GrpE"/>
    <property type="match status" value="1"/>
</dbReference>
<evidence type="ECO:0000256" key="3">
    <source>
        <dbReference type="HAMAP-Rule" id="MF_01151"/>
    </source>
</evidence>
<dbReference type="PANTHER" id="PTHR21237">
    <property type="entry name" value="GRPE PROTEIN"/>
    <property type="match status" value="1"/>
</dbReference>
<dbReference type="OrthoDB" id="9812586at2"/>
<dbReference type="GO" id="GO:0042803">
    <property type="term" value="F:protein homodimerization activity"/>
    <property type="evidence" value="ECO:0007669"/>
    <property type="project" value="InterPro"/>
</dbReference>
<accession>A0A521FBW6</accession>
<organism evidence="7 8">
    <name type="scientific">Saccharicrinis carchari</name>
    <dbReference type="NCBI Taxonomy" id="1168039"/>
    <lineage>
        <taxon>Bacteria</taxon>
        <taxon>Pseudomonadati</taxon>
        <taxon>Bacteroidota</taxon>
        <taxon>Bacteroidia</taxon>
        <taxon>Marinilabiliales</taxon>
        <taxon>Marinilabiliaceae</taxon>
        <taxon>Saccharicrinis</taxon>
    </lineage>
</organism>
<dbReference type="GO" id="GO:0000774">
    <property type="term" value="F:adenyl-nucleotide exchange factor activity"/>
    <property type="evidence" value="ECO:0007669"/>
    <property type="project" value="InterPro"/>
</dbReference>
<dbReference type="Pfam" id="PF01025">
    <property type="entry name" value="GrpE"/>
    <property type="match status" value="1"/>
</dbReference>
<dbReference type="CDD" id="cd00446">
    <property type="entry name" value="GrpE"/>
    <property type="match status" value="1"/>
</dbReference>
<keyword evidence="2 3" id="KW-0143">Chaperone</keyword>
<protein>
    <recommendedName>
        <fullName evidence="3">Protein GrpE</fullName>
    </recommendedName>
    <alternativeName>
        <fullName evidence="3">HSP-70 cofactor</fullName>
    </alternativeName>
</protein>
<dbReference type="PANTHER" id="PTHR21237:SF23">
    <property type="entry name" value="GRPE PROTEIN HOMOLOG, MITOCHONDRIAL"/>
    <property type="match status" value="1"/>
</dbReference>
<comment type="function">
    <text evidence="3">Participates actively in the response to hyperosmotic and heat shock by preventing the aggregation of stress-denatured proteins, in association with DnaK and GrpE. It is the nucleotide exchange factor for DnaK and may function as a thermosensor. Unfolded proteins bind initially to DnaJ; upon interaction with the DnaJ-bound protein, DnaK hydrolyzes its bound ATP, resulting in the formation of a stable complex. GrpE releases ADP from DnaK; ATP binding to DnaK triggers the release of the substrate protein, thus completing the reaction cycle. Several rounds of ATP-dependent interactions between DnaJ, DnaK and GrpE are required for fully efficient folding.</text>
</comment>
<feature type="compositionally biased region" description="Acidic residues" evidence="6">
    <location>
        <begin position="33"/>
        <end position="49"/>
    </location>
</feature>
<comment type="similarity">
    <text evidence="1 3 4">Belongs to the GrpE family.</text>
</comment>
<comment type="subunit">
    <text evidence="3">Homodimer.</text>
</comment>
<evidence type="ECO:0000256" key="1">
    <source>
        <dbReference type="ARBA" id="ARBA00009054"/>
    </source>
</evidence>
<feature type="coiled-coil region" evidence="5">
    <location>
        <begin position="54"/>
        <end position="81"/>
    </location>
</feature>
<dbReference type="InterPro" id="IPR000740">
    <property type="entry name" value="GrpE"/>
</dbReference>
<gene>
    <name evidence="3" type="primary">grpE</name>
    <name evidence="7" type="ORF">SAMN06265379_11810</name>
</gene>
<dbReference type="InterPro" id="IPR009012">
    <property type="entry name" value="GrpE_head"/>
</dbReference>
<dbReference type="HAMAP" id="MF_01151">
    <property type="entry name" value="GrpE"/>
    <property type="match status" value="1"/>
</dbReference>
<dbReference type="GO" id="GO:0006457">
    <property type="term" value="P:protein folding"/>
    <property type="evidence" value="ECO:0007669"/>
    <property type="project" value="InterPro"/>
</dbReference>
<dbReference type="InterPro" id="IPR013805">
    <property type="entry name" value="GrpE_CC"/>
</dbReference>
<dbReference type="EMBL" id="FXTB01000018">
    <property type="protein sequence ID" value="SMO93091.1"/>
    <property type="molecule type" value="Genomic_DNA"/>
</dbReference>
<evidence type="ECO:0000256" key="2">
    <source>
        <dbReference type="ARBA" id="ARBA00023186"/>
    </source>
</evidence>
<keyword evidence="3" id="KW-0963">Cytoplasm</keyword>
<evidence type="ECO:0000256" key="4">
    <source>
        <dbReference type="RuleBase" id="RU004478"/>
    </source>
</evidence>
<keyword evidence="5" id="KW-0175">Coiled coil</keyword>
<dbReference type="Gene3D" id="3.90.20.20">
    <property type="match status" value="1"/>
</dbReference>
<keyword evidence="3" id="KW-0346">Stress response</keyword>
<dbReference type="Gene3D" id="2.30.22.10">
    <property type="entry name" value="Head domain of nucleotide exchange factor GrpE"/>
    <property type="match status" value="1"/>
</dbReference>
<sequence>MTTKESNKEKEESVMEDNISANQTDAAPGQEESAMENEDQTEEMTDLSPEEIQIEELTAKVSELNDRYLRLSAEYDNYRKRTLKERMELLKNAGEGLLSGILPVVDDFERAIAHLDDASDISAVKEGIDLIYNKFQEFLKRNGVVEIESIDKDFDTDLHEAVTKIPAPTNKMKGKVIDCIEKGYMLNDKVMRFAKVVVGE</sequence>
<dbReference type="SUPFAM" id="SSF51064">
    <property type="entry name" value="Head domain of nucleotide exchange factor GrpE"/>
    <property type="match status" value="1"/>
</dbReference>
<reference evidence="7 8" key="1">
    <citation type="submission" date="2017-05" db="EMBL/GenBank/DDBJ databases">
        <authorList>
            <person name="Varghese N."/>
            <person name="Submissions S."/>
        </authorList>
    </citation>
    <scope>NUCLEOTIDE SEQUENCE [LARGE SCALE GENOMIC DNA]</scope>
    <source>
        <strain evidence="7 8">DSM 27040</strain>
    </source>
</reference>
<dbReference type="GO" id="GO:0051087">
    <property type="term" value="F:protein-folding chaperone binding"/>
    <property type="evidence" value="ECO:0007669"/>
    <property type="project" value="InterPro"/>
</dbReference>
<evidence type="ECO:0000313" key="7">
    <source>
        <dbReference type="EMBL" id="SMO93091.1"/>
    </source>
</evidence>
<dbReference type="GO" id="GO:0051082">
    <property type="term" value="F:unfolded protein binding"/>
    <property type="evidence" value="ECO:0007669"/>
    <property type="project" value="TreeGrafter"/>
</dbReference>
<proteinExistence type="inferred from homology"/>
<dbReference type="Proteomes" id="UP000319040">
    <property type="component" value="Unassembled WGS sequence"/>
</dbReference>
<feature type="region of interest" description="Disordered" evidence="6">
    <location>
        <begin position="1"/>
        <end position="49"/>
    </location>
</feature>